<dbReference type="Proteomes" id="UP000799291">
    <property type="component" value="Unassembled WGS sequence"/>
</dbReference>
<dbReference type="PANTHER" id="PTHR46720:SF3">
    <property type="entry name" value="FAD-BINDING DOMAIN-CONTAINING PROTEIN-RELATED"/>
    <property type="match status" value="1"/>
</dbReference>
<proteinExistence type="predicted"/>
<keyword evidence="6" id="KW-1185">Reference proteome</keyword>
<feature type="domain" description="FAD-binding" evidence="4">
    <location>
        <begin position="216"/>
        <end position="285"/>
    </location>
</feature>
<evidence type="ECO:0000256" key="3">
    <source>
        <dbReference type="ARBA" id="ARBA00023002"/>
    </source>
</evidence>
<name>A0A6G1IZK7_9PLEO</name>
<dbReference type="GO" id="GO:0044550">
    <property type="term" value="P:secondary metabolite biosynthetic process"/>
    <property type="evidence" value="ECO:0007669"/>
    <property type="project" value="TreeGrafter"/>
</dbReference>
<evidence type="ECO:0000259" key="4">
    <source>
        <dbReference type="Pfam" id="PF01494"/>
    </source>
</evidence>
<dbReference type="SUPFAM" id="SSF51905">
    <property type="entry name" value="FAD/NAD(P)-binding domain"/>
    <property type="match status" value="1"/>
</dbReference>
<accession>A0A6G1IZK7</accession>
<dbReference type="Pfam" id="PF01494">
    <property type="entry name" value="FAD_binding_3"/>
    <property type="match status" value="1"/>
</dbReference>
<sequence>MASEGKLRIVMIDGGLAGATLMNALLKHSHLSPEMFKSAPEFSERGAAVGIAQNGQAALDELGPEIAGSLDRAGAVVMTSKSDSDGPQAGELVFNLPGEQRGKVAHRKELLDKLPAPRPKSHMHSNKRVTNIEPVSGNSAYGSLKIHFQDGSVHEADAVIGADGVHGYVHTHILGPSHPALKSKFSDQRQYGWIGSGGFFMHDVLDGGKTLQCVTCAQTDEGHAVVMGDAAHAMTPWQGSGAGQAIEDALVLDVLLREVKDARQLDTAFKAYDQVRHPRTQRIITSNYEVGMVLCDRAAAGLEVEKISTDLLPRWIFIHSQD</sequence>
<evidence type="ECO:0000256" key="1">
    <source>
        <dbReference type="ARBA" id="ARBA00022630"/>
    </source>
</evidence>
<dbReference type="InterPro" id="IPR051104">
    <property type="entry name" value="FAD_monoxygenase"/>
</dbReference>
<evidence type="ECO:0000313" key="5">
    <source>
        <dbReference type="EMBL" id="KAF2683682.1"/>
    </source>
</evidence>
<keyword evidence="3" id="KW-0560">Oxidoreductase</keyword>
<dbReference type="GO" id="GO:0071949">
    <property type="term" value="F:FAD binding"/>
    <property type="evidence" value="ECO:0007669"/>
    <property type="project" value="InterPro"/>
</dbReference>
<gene>
    <name evidence="5" type="ORF">K458DRAFT_487789</name>
</gene>
<keyword evidence="2" id="KW-0274">FAD</keyword>
<dbReference type="Gene3D" id="3.50.50.60">
    <property type="entry name" value="FAD/NAD(P)-binding domain"/>
    <property type="match status" value="2"/>
</dbReference>
<organism evidence="5 6">
    <name type="scientific">Lentithecium fluviatile CBS 122367</name>
    <dbReference type="NCBI Taxonomy" id="1168545"/>
    <lineage>
        <taxon>Eukaryota</taxon>
        <taxon>Fungi</taxon>
        <taxon>Dikarya</taxon>
        <taxon>Ascomycota</taxon>
        <taxon>Pezizomycotina</taxon>
        <taxon>Dothideomycetes</taxon>
        <taxon>Pleosporomycetidae</taxon>
        <taxon>Pleosporales</taxon>
        <taxon>Massarineae</taxon>
        <taxon>Lentitheciaceae</taxon>
        <taxon>Lentithecium</taxon>
    </lineage>
</organism>
<dbReference type="EMBL" id="MU005583">
    <property type="protein sequence ID" value="KAF2683682.1"/>
    <property type="molecule type" value="Genomic_DNA"/>
</dbReference>
<dbReference type="PANTHER" id="PTHR46720">
    <property type="entry name" value="HYDROXYLASE, PUTATIVE (AFU_ORTHOLOGUE AFUA_3G01460)-RELATED"/>
    <property type="match status" value="1"/>
</dbReference>
<protein>
    <submittedName>
        <fullName evidence="5">FAD/NAD(P)-binding domain-containing protein</fullName>
    </submittedName>
</protein>
<evidence type="ECO:0000256" key="2">
    <source>
        <dbReference type="ARBA" id="ARBA00022827"/>
    </source>
</evidence>
<dbReference type="OrthoDB" id="16820at2759"/>
<keyword evidence="1" id="KW-0285">Flavoprotein</keyword>
<dbReference type="AlphaFoldDB" id="A0A6G1IZK7"/>
<dbReference type="GO" id="GO:0016491">
    <property type="term" value="F:oxidoreductase activity"/>
    <property type="evidence" value="ECO:0007669"/>
    <property type="project" value="UniProtKB-KW"/>
</dbReference>
<dbReference type="InterPro" id="IPR002938">
    <property type="entry name" value="FAD-bd"/>
</dbReference>
<evidence type="ECO:0000313" key="6">
    <source>
        <dbReference type="Proteomes" id="UP000799291"/>
    </source>
</evidence>
<dbReference type="InterPro" id="IPR036188">
    <property type="entry name" value="FAD/NAD-bd_sf"/>
</dbReference>
<reference evidence="5" key="1">
    <citation type="journal article" date="2020" name="Stud. Mycol.">
        <title>101 Dothideomycetes genomes: a test case for predicting lifestyles and emergence of pathogens.</title>
        <authorList>
            <person name="Haridas S."/>
            <person name="Albert R."/>
            <person name="Binder M."/>
            <person name="Bloem J."/>
            <person name="Labutti K."/>
            <person name="Salamov A."/>
            <person name="Andreopoulos B."/>
            <person name="Baker S."/>
            <person name="Barry K."/>
            <person name="Bills G."/>
            <person name="Bluhm B."/>
            <person name="Cannon C."/>
            <person name="Castanera R."/>
            <person name="Culley D."/>
            <person name="Daum C."/>
            <person name="Ezra D."/>
            <person name="Gonzalez J."/>
            <person name="Henrissat B."/>
            <person name="Kuo A."/>
            <person name="Liang C."/>
            <person name="Lipzen A."/>
            <person name="Lutzoni F."/>
            <person name="Magnuson J."/>
            <person name="Mondo S."/>
            <person name="Nolan M."/>
            <person name="Ohm R."/>
            <person name="Pangilinan J."/>
            <person name="Park H.-J."/>
            <person name="Ramirez L."/>
            <person name="Alfaro M."/>
            <person name="Sun H."/>
            <person name="Tritt A."/>
            <person name="Yoshinaga Y."/>
            <person name="Zwiers L.-H."/>
            <person name="Turgeon B."/>
            <person name="Goodwin S."/>
            <person name="Spatafora J."/>
            <person name="Crous P."/>
            <person name="Grigoriev I."/>
        </authorList>
    </citation>
    <scope>NUCLEOTIDE SEQUENCE</scope>
    <source>
        <strain evidence="5">CBS 122367</strain>
    </source>
</reference>